<name>A0A1T4SKN1_9GAMM</name>
<evidence type="ECO:0000313" key="2">
    <source>
        <dbReference type="Proteomes" id="UP000190061"/>
    </source>
</evidence>
<organism evidence="1 2">
    <name type="scientific">Lysobacter spongiicola DSM 21749</name>
    <dbReference type="NCBI Taxonomy" id="1122188"/>
    <lineage>
        <taxon>Bacteria</taxon>
        <taxon>Pseudomonadati</taxon>
        <taxon>Pseudomonadota</taxon>
        <taxon>Gammaproteobacteria</taxon>
        <taxon>Lysobacterales</taxon>
        <taxon>Lysobacteraceae</taxon>
        <taxon>Novilysobacter</taxon>
    </lineage>
</organism>
<dbReference type="EMBL" id="FUXP01000025">
    <property type="protein sequence ID" value="SKA28735.1"/>
    <property type="molecule type" value="Genomic_DNA"/>
</dbReference>
<dbReference type="AlphaFoldDB" id="A0A1T4SKN1"/>
<sequence length="130" mass="14240">MLKPNQFEEDEAWVVFQLNDAPVRTEQDGDFNCIALMDAASGFIFGTAFVSVAQAEPSVFEVRKLFNSCSERSGGTPATLLLPKGQFQTTFPSEAKRRGITAVHVHETELSALTSEATQGFREHMQGGRA</sequence>
<keyword evidence="2" id="KW-1185">Reference proteome</keyword>
<accession>A0A1T4SKN1</accession>
<reference evidence="1 2" key="1">
    <citation type="submission" date="2017-02" db="EMBL/GenBank/DDBJ databases">
        <authorList>
            <person name="Peterson S.W."/>
        </authorList>
    </citation>
    <scope>NUCLEOTIDE SEQUENCE [LARGE SCALE GENOMIC DNA]</scope>
    <source>
        <strain evidence="1 2">DSM 21749</strain>
    </source>
</reference>
<proteinExistence type="predicted"/>
<protein>
    <submittedName>
        <fullName evidence="1">Uncharacterized protein</fullName>
    </submittedName>
</protein>
<gene>
    <name evidence="1" type="ORF">SAMN02745674_02931</name>
</gene>
<dbReference type="RefSeq" id="WP_078759443.1">
    <property type="nucleotide sequence ID" value="NZ_FUXP01000025.1"/>
</dbReference>
<evidence type="ECO:0000313" key="1">
    <source>
        <dbReference type="EMBL" id="SKA28735.1"/>
    </source>
</evidence>
<dbReference type="OrthoDB" id="6173153at2"/>
<dbReference type="Proteomes" id="UP000190061">
    <property type="component" value="Unassembled WGS sequence"/>
</dbReference>